<dbReference type="GO" id="GO:0005524">
    <property type="term" value="F:ATP binding"/>
    <property type="evidence" value="ECO:0007669"/>
    <property type="project" value="UniProtKB-UniRule"/>
</dbReference>
<evidence type="ECO:0000256" key="8">
    <source>
        <dbReference type="ARBA" id="ARBA00048679"/>
    </source>
</evidence>
<dbReference type="Proteomes" id="UP000293360">
    <property type="component" value="Unassembled WGS sequence"/>
</dbReference>
<proteinExistence type="predicted"/>
<evidence type="ECO:0000313" key="12">
    <source>
        <dbReference type="EMBL" id="RYO87747.1"/>
    </source>
</evidence>
<dbReference type="InterPro" id="IPR017441">
    <property type="entry name" value="Protein_kinase_ATP_BS"/>
</dbReference>
<dbReference type="Gene3D" id="1.10.510.10">
    <property type="entry name" value="Transferase(Phosphotransferase) domain 1"/>
    <property type="match status" value="2"/>
</dbReference>
<name>A0A4Q4SZJ5_9PEZI</name>
<organism evidence="12 13">
    <name type="scientific">Monosporascus ibericus</name>
    <dbReference type="NCBI Taxonomy" id="155417"/>
    <lineage>
        <taxon>Eukaryota</taxon>
        <taxon>Fungi</taxon>
        <taxon>Dikarya</taxon>
        <taxon>Ascomycota</taxon>
        <taxon>Pezizomycotina</taxon>
        <taxon>Sordariomycetes</taxon>
        <taxon>Xylariomycetidae</taxon>
        <taxon>Xylariales</taxon>
        <taxon>Xylariales incertae sedis</taxon>
        <taxon>Monosporascus</taxon>
    </lineage>
</organism>
<protein>
    <recommendedName>
        <fullName evidence="1">non-specific serine/threonine protein kinase</fullName>
        <ecNumber evidence="1">2.7.11.1</ecNumber>
    </recommendedName>
</protein>
<dbReference type="PANTHER" id="PTHR45998:SF2">
    <property type="entry name" value="SERINE_THREONINE-PROTEIN KINASE 16"/>
    <property type="match status" value="1"/>
</dbReference>
<keyword evidence="3" id="KW-0808">Transferase</keyword>
<dbReference type="GO" id="GO:0032889">
    <property type="term" value="P:regulation of vacuole fusion, non-autophagic"/>
    <property type="evidence" value="ECO:0007669"/>
    <property type="project" value="TreeGrafter"/>
</dbReference>
<dbReference type="PANTHER" id="PTHR45998">
    <property type="entry name" value="SERINE/THREONINE-PROTEIN KINASE 16"/>
    <property type="match status" value="1"/>
</dbReference>
<evidence type="ECO:0000256" key="3">
    <source>
        <dbReference type="ARBA" id="ARBA00022679"/>
    </source>
</evidence>
<dbReference type="PROSITE" id="PS00107">
    <property type="entry name" value="PROTEIN_KINASE_ATP"/>
    <property type="match status" value="1"/>
</dbReference>
<dbReference type="GO" id="GO:0004674">
    <property type="term" value="F:protein serine/threonine kinase activity"/>
    <property type="evidence" value="ECO:0007669"/>
    <property type="project" value="UniProtKB-KW"/>
</dbReference>
<dbReference type="GO" id="GO:0005773">
    <property type="term" value="C:vacuole"/>
    <property type="evidence" value="ECO:0007669"/>
    <property type="project" value="GOC"/>
</dbReference>
<dbReference type="OrthoDB" id="248923at2759"/>
<comment type="catalytic activity">
    <reaction evidence="8">
        <text>L-seryl-[protein] + ATP = O-phospho-L-seryl-[protein] + ADP + H(+)</text>
        <dbReference type="Rhea" id="RHEA:17989"/>
        <dbReference type="Rhea" id="RHEA-COMP:9863"/>
        <dbReference type="Rhea" id="RHEA-COMP:11604"/>
        <dbReference type="ChEBI" id="CHEBI:15378"/>
        <dbReference type="ChEBI" id="CHEBI:29999"/>
        <dbReference type="ChEBI" id="CHEBI:30616"/>
        <dbReference type="ChEBI" id="CHEBI:83421"/>
        <dbReference type="ChEBI" id="CHEBI:456216"/>
        <dbReference type="EC" id="2.7.11.1"/>
    </reaction>
</comment>
<feature type="compositionally biased region" description="Gly residues" evidence="10">
    <location>
        <begin position="387"/>
        <end position="400"/>
    </location>
</feature>
<keyword evidence="2" id="KW-0723">Serine/threonine-protein kinase</keyword>
<reference evidence="12 13" key="1">
    <citation type="submission" date="2018-06" db="EMBL/GenBank/DDBJ databases">
        <title>Complete Genomes of Monosporascus.</title>
        <authorList>
            <person name="Robinson A.J."/>
            <person name="Natvig D.O."/>
        </authorList>
    </citation>
    <scope>NUCLEOTIDE SEQUENCE [LARGE SCALE GENOMIC DNA]</scope>
    <source>
        <strain evidence="12 13">CBS 110550</strain>
    </source>
</reference>
<dbReference type="GO" id="GO:0005794">
    <property type="term" value="C:Golgi apparatus"/>
    <property type="evidence" value="ECO:0007669"/>
    <property type="project" value="TreeGrafter"/>
</dbReference>
<gene>
    <name evidence="12" type="ORF">DL764_008822</name>
</gene>
<dbReference type="InterPro" id="IPR052239">
    <property type="entry name" value="Ser/Thr-specific_kinases"/>
</dbReference>
<evidence type="ECO:0000256" key="9">
    <source>
        <dbReference type="PROSITE-ProRule" id="PRU10141"/>
    </source>
</evidence>
<sequence length="446" mass="48414">MAQMFFDLIYSFGNCLNCFPGSPTLKINSRSFKILRLLGEGGFSYVYLVQDTATAELFALKKIRCPFGAESVQQAMREVEAYRNFAHVPGIIHAADYCVASERGGDGDARTVYVLLPYYRRGNLQDIINANLVNHTRFPERELMRLFLGVCRALRHMHHYRGPPAAGSERMEAGNDPQAGEEDDVGGSAPKAKRNRAVAAADADDEREQARPLMVNEEVAAPGERRSYAHRDIKPVRIIIIFTNARAPRARTQRAGNIMIDDSGSTPILMDLGSVADSPIAITSRSLAIATQDTAAEHSTMPYRAPELFDVKTGAVIDAKVDIWSLGCTLYACLVGKSPFEARSDEAGGNLSMCITGGDWRFPDEGGPGGIRRQNTYKGKSAAMAEDGGGGGAAGSGSGADGVISEPIKEVVRRCLTVEPTQRPDIDELIDMVERVIEELPDDDGP</sequence>
<evidence type="ECO:0000256" key="4">
    <source>
        <dbReference type="ARBA" id="ARBA00022741"/>
    </source>
</evidence>
<comment type="caution">
    <text evidence="12">The sequence shown here is derived from an EMBL/GenBank/DDBJ whole genome shotgun (WGS) entry which is preliminary data.</text>
</comment>
<dbReference type="EMBL" id="QJNU01000742">
    <property type="protein sequence ID" value="RYO87747.1"/>
    <property type="molecule type" value="Genomic_DNA"/>
</dbReference>
<dbReference type="FunFam" id="3.30.200.20:FF:000374">
    <property type="entry name" value="Serine/threonine protein kinase"/>
    <property type="match status" value="1"/>
</dbReference>
<keyword evidence="4 9" id="KW-0547">Nucleotide-binding</keyword>
<comment type="catalytic activity">
    <reaction evidence="7">
        <text>L-threonyl-[protein] + ATP = O-phospho-L-threonyl-[protein] + ADP + H(+)</text>
        <dbReference type="Rhea" id="RHEA:46608"/>
        <dbReference type="Rhea" id="RHEA-COMP:11060"/>
        <dbReference type="Rhea" id="RHEA-COMP:11605"/>
        <dbReference type="ChEBI" id="CHEBI:15378"/>
        <dbReference type="ChEBI" id="CHEBI:30013"/>
        <dbReference type="ChEBI" id="CHEBI:30616"/>
        <dbReference type="ChEBI" id="CHEBI:61977"/>
        <dbReference type="ChEBI" id="CHEBI:456216"/>
        <dbReference type="EC" id="2.7.11.1"/>
    </reaction>
</comment>
<keyword evidence="5" id="KW-0418">Kinase</keyword>
<keyword evidence="13" id="KW-1185">Reference proteome</keyword>
<dbReference type="GO" id="GO:0006624">
    <property type="term" value="P:vacuolar protein processing"/>
    <property type="evidence" value="ECO:0007669"/>
    <property type="project" value="TreeGrafter"/>
</dbReference>
<evidence type="ECO:0000259" key="11">
    <source>
        <dbReference type="PROSITE" id="PS50011"/>
    </source>
</evidence>
<dbReference type="InterPro" id="IPR011009">
    <property type="entry name" value="Kinase-like_dom_sf"/>
</dbReference>
<feature type="binding site" evidence="9">
    <location>
        <position position="61"/>
    </location>
    <ligand>
        <name>ATP</name>
        <dbReference type="ChEBI" id="CHEBI:30616"/>
    </ligand>
</feature>
<evidence type="ECO:0000313" key="13">
    <source>
        <dbReference type="Proteomes" id="UP000293360"/>
    </source>
</evidence>
<evidence type="ECO:0000256" key="10">
    <source>
        <dbReference type="SAM" id="MobiDB-lite"/>
    </source>
</evidence>
<feature type="domain" description="Protein kinase" evidence="11">
    <location>
        <begin position="32"/>
        <end position="437"/>
    </location>
</feature>
<dbReference type="AlphaFoldDB" id="A0A4Q4SZJ5"/>
<evidence type="ECO:0000256" key="5">
    <source>
        <dbReference type="ARBA" id="ARBA00022777"/>
    </source>
</evidence>
<feature type="region of interest" description="Disordered" evidence="10">
    <location>
        <begin position="162"/>
        <end position="209"/>
    </location>
</feature>
<dbReference type="PROSITE" id="PS50011">
    <property type="entry name" value="PROTEIN_KINASE_DOM"/>
    <property type="match status" value="1"/>
</dbReference>
<feature type="region of interest" description="Disordered" evidence="10">
    <location>
        <begin position="382"/>
        <end position="401"/>
    </location>
</feature>
<evidence type="ECO:0000256" key="6">
    <source>
        <dbReference type="ARBA" id="ARBA00022840"/>
    </source>
</evidence>
<evidence type="ECO:0000256" key="7">
    <source>
        <dbReference type="ARBA" id="ARBA00047899"/>
    </source>
</evidence>
<accession>A0A4Q4SZJ5</accession>
<dbReference type="EC" id="2.7.11.1" evidence="1"/>
<evidence type="ECO:0000256" key="1">
    <source>
        <dbReference type="ARBA" id="ARBA00012513"/>
    </source>
</evidence>
<dbReference type="STRING" id="155417.A0A4Q4SZJ5"/>
<dbReference type="SUPFAM" id="SSF56112">
    <property type="entry name" value="Protein kinase-like (PK-like)"/>
    <property type="match status" value="1"/>
</dbReference>
<evidence type="ECO:0000256" key="2">
    <source>
        <dbReference type="ARBA" id="ARBA00022527"/>
    </source>
</evidence>
<dbReference type="FunFam" id="1.10.510.10:FF:000550">
    <property type="entry name" value="Serine/threonine kinase 16"/>
    <property type="match status" value="1"/>
</dbReference>
<keyword evidence="6 9" id="KW-0067">ATP-binding</keyword>
<dbReference type="InterPro" id="IPR000719">
    <property type="entry name" value="Prot_kinase_dom"/>
</dbReference>
<dbReference type="Pfam" id="PF00069">
    <property type="entry name" value="Pkinase"/>
    <property type="match status" value="2"/>
</dbReference>